<dbReference type="EMBL" id="CM039429">
    <property type="protein sequence ID" value="KAI4348573.1"/>
    <property type="molecule type" value="Genomic_DNA"/>
</dbReference>
<evidence type="ECO:0000313" key="1">
    <source>
        <dbReference type="EMBL" id="KAI4348573.1"/>
    </source>
</evidence>
<organism evidence="1 2">
    <name type="scientific">Bauhinia variegata</name>
    <name type="common">Purple orchid tree</name>
    <name type="synonym">Phanera variegata</name>
    <dbReference type="NCBI Taxonomy" id="167791"/>
    <lineage>
        <taxon>Eukaryota</taxon>
        <taxon>Viridiplantae</taxon>
        <taxon>Streptophyta</taxon>
        <taxon>Embryophyta</taxon>
        <taxon>Tracheophyta</taxon>
        <taxon>Spermatophyta</taxon>
        <taxon>Magnoliopsida</taxon>
        <taxon>eudicotyledons</taxon>
        <taxon>Gunneridae</taxon>
        <taxon>Pentapetalae</taxon>
        <taxon>rosids</taxon>
        <taxon>fabids</taxon>
        <taxon>Fabales</taxon>
        <taxon>Fabaceae</taxon>
        <taxon>Cercidoideae</taxon>
        <taxon>Cercideae</taxon>
        <taxon>Bauhiniinae</taxon>
        <taxon>Bauhinia</taxon>
    </lineage>
</organism>
<sequence length="480" mass="53526">MELEKSSTATGEILQKHGEQDETISSSKKKKKQHRRGGVRTLPFILANEVCDRFASGGFHVNLISYLTLELNLPMVSASNTLSNFAGTSSFTPLIGAIIADSFAGRFWTITAGCLISELGLVSITVSAILPRLRPPPCPTQKNCIQASSSQLWVLYASLLLTSMGSGGIRPCVVPFSADQIDMSKNAIAARKWNIFNWYFFAMGIASLIASTVVVYIQDRLSWSWGFGIPTVAMFISVLVFVIGSPFYNKVKPEGSPLVRLAQVIVAAFKKRKEVLPHDPNLLYQNKQLDTAISLQGTLLHSDQYKWLDKAAIVTEEETRDQSAAPNLWRLATVHRVEELKCIIRMLPIWASGILFSPESLRSSAAALSHITTAIGSYVGTLLVTLVHKYTGKHGNDWLPDWNLNRGKLDYYYYLVAGIQVINLVYYFLCAWFYNYKPLEEISEMNRELQDVEKANDDKIPSDKLNDGKEGEDRKLAKDD</sequence>
<name>A0ACB9PJB1_BAUVA</name>
<keyword evidence="2" id="KW-1185">Reference proteome</keyword>
<proteinExistence type="predicted"/>
<evidence type="ECO:0000313" key="2">
    <source>
        <dbReference type="Proteomes" id="UP000828941"/>
    </source>
</evidence>
<accession>A0ACB9PJB1</accession>
<reference evidence="1 2" key="1">
    <citation type="journal article" date="2022" name="DNA Res.">
        <title>Chromosomal-level genome assembly of the orchid tree Bauhinia variegata (Leguminosae; Cercidoideae) supports the allotetraploid origin hypothesis of Bauhinia.</title>
        <authorList>
            <person name="Zhong Y."/>
            <person name="Chen Y."/>
            <person name="Zheng D."/>
            <person name="Pang J."/>
            <person name="Liu Y."/>
            <person name="Luo S."/>
            <person name="Meng S."/>
            <person name="Qian L."/>
            <person name="Wei D."/>
            <person name="Dai S."/>
            <person name="Zhou R."/>
        </authorList>
    </citation>
    <scope>NUCLEOTIDE SEQUENCE [LARGE SCALE GENOMIC DNA]</scope>
    <source>
        <strain evidence="1">BV-YZ2020</strain>
    </source>
</reference>
<protein>
    <submittedName>
        <fullName evidence="1">Uncharacterized protein</fullName>
    </submittedName>
</protein>
<dbReference type="Proteomes" id="UP000828941">
    <property type="component" value="Chromosome 4"/>
</dbReference>
<gene>
    <name evidence="1" type="ORF">L6164_009282</name>
</gene>
<comment type="caution">
    <text evidence="1">The sequence shown here is derived from an EMBL/GenBank/DDBJ whole genome shotgun (WGS) entry which is preliminary data.</text>
</comment>